<feature type="transmembrane region" description="Helical" evidence="1">
    <location>
        <begin position="20"/>
        <end position="39"/>
    </location>
</feature>
<organism evidence="2 3">
    <name type="scientific">Tuber magnatum</name>
    <name type="common">white Piedmont truffle</name>
    <dbReference type="NCBI Taxonomy" id="42249"/>
    <lineage>
        <taxon>Eukaryota</taxon>
        <taxon>Fungi</taxon>
        <taxon>Dikarya</taxon>
        <taxon>Ascomycota</taxon>
        <taxon>Pezizomycotina</taxon>
        <taxon>Pezizomycetes</taxon>
        <taxon>Pezizales</taxon>
        <taxon>Tuberaceae</taxon>
        <taxon>Tuber</taxon>
    </lineage>
</organism>
<sequence>MILTKNMCGQAIDTGGDRRFMATLLLTLSLMQGVCTWPSPIVVLDLLFPAALL</sequence>
<keyword evidence="1" id="KW-0472">Membrane</keyword>
<dbReference type="AlphaFoldDB" id="A0A317T5G8"/>
<gene>
    <name evidence="2" type="ORF">C7212DRAFT_306531</name>
</gene>
<keyword evidence="1" id="KW-1133">Transmembrane helix</keyword>
<evidence type="ECO:0000313" key="3">
    <source>
        <dbReference type="Proteomes" id="UP000246991"/>
    </source>
</evidence>
<comment type="caution">
    <text evidence="2">The sequence shown here is derived from an EMBL/GenBank/DDBJ whole genome shotgun (WGS) entry which is preliminary data.</text>
</comment>
<evidence type="ECO:0000256" key="1">
    <source>
        <dbReference type="SAM" id="Phobius"/>
    </source>
</evidence>
<keyword evidence="3" id="KW-1185">Reference proteome</keyword>
<protein>
    <submittedName>
        <fullName evidence="2">Uncharacterized protein</fullName>
    </submittedName>
</protein>
<dbReference type="Proteomes" id="UP000246991">
    <property type="component" value="Unassembled WGS sequence"/>
</dbReference>
<keyword evidence="1" id="KW-0812">Transmembrane</keyword>
<dbReference type="EMBL" id="PYWC01000001">
    <property type="protein sequence ID" value="PWW80716.1"/>
    <property type="molecule type" value="Genomic_DNA"/>
</dbReference>
<name>A0A317T5G8_9PEZI</name>
<proteinExistence type="predicted"/>
<reference evidence="2 3" key="1">
    <citation type="submission" date="2018-03" db="EMBL/GenBank/DDBJ databases">
        <title>Genomes of Pezizomycetes fungi and the evolution of truffles.</title>
        <authorList>
            <person name="Murat C."/>
            <person name="Payen T."/>
            <person name="Noel B."/>
            <person name="Kuo A."/>
            <person name="Martin F.M."/>
        </authorList>
    </citation>
    <scope>NUCLEOTIDE SEQUENCE [LARGE SCALE GENOMIC DNA]</scope>
    <source>
        <strain evidence="2">091103-1</strain>
    </source>
</reference>
<evidence type="ECO:0000313" key="2">
    <source>
        <dbReference type="EMBL" id="PWW80716.1"/>
    </source>
</evidence>
<accession>A0A317T5G8</accession>